<feature type="domain" description="NADP-dependent oxidoreductase" evidence="4">
    <location>
        <begin position="40"/>
        <end position="275"/>
    </location>
</feature>
<dbReference type="GO" id="GO:0016491">
    <property type="term" value="F:oxidoreductase activity"/>
    <property type="evidence" value="ECO:0007669"/>
    <property type="project" value="UniProtKB-KW"/>
</dbReference>
<dbReference type="InterPro" id="IPR023210">
    <property type="entry name" value="NADP_OxRdtase_dom"/>
</dbReference>
<keyword evidence="2" id="KW-0521">NADP</keyword>
<gene>
    <name evidence="5" type="ORF">QE375_003040</name>
</gene>
<dbReference type="RefSeq" id="WP_396654537.1">
    <property type="nucleotide sequence ID" value="NZ_JAVIZQ010000001.1"/>
</dbReference>
<evidence type="ECO:0000259" key="4">
    <source>
        <dbReference type="Pfam" id="PF00248"/>
    </source>
</evidence>
<dbReference type="PIRSF" id="PIRSF000097">
    <property type="entry name" value="AKR"/>
    <property type="match status" value="1"/>
</dbReference>
<organism evidence="5 6">
    <name type="scientific">Microbacterium foliorum</name>
    <dbReference type="NCBI Taxonomy" id="104336"/>
    <lineage>
        <taxon>Bacteria</taxon>
        <taxon>Bacillati</taxon>
        <taxon>Actinomycetota</taxon>
        <taxon>Actinomycetes</taxon>
        <taxon>Micrococcales</taxon>
        <taxon>Microbacteriaceae</taxon>
        <taxon>Microbacterium</taxon>
    </lineage>
</organism>
<comment type="similarity">
    <text evidence="1">Belongs to the aldo/keto reductase family.</text>
</comment>
<dbReference type="PROSITE" id="PS00798">
    <property type="entry name" value="ALDOKETO_REDUCTASE_1"/>
    <property type="match status" value="1"/>
</dbReference>
<evidence type="ECO:0000256" key="1">
    <source>
        <dbReference type="ARBA" id="ARBA00007905"/>
    </source>
</evidence>
<dbReference type="InterPro" id="IPR018170">
    <property type="entry name" value="Aldo/ket_reductase_CS"/>
</dbReference>
<evidence type="ECO:0000256" key="3">
    <source>
        <dbReference type="ARBA" id="ARBA00023002"/>
    </source>
</evidence>
<dbReference type="InterPro" id="IPR020471">
    <property type="entry name" value="AKR"/>
</dbReference>
<proteinExistence type="inferred from homology"/>
<dbReference type="EMBL" id="JAVIZQ010000001">
    <property type="protein sequence ID" value="MDR6143486.1"/>
    <property type="molecule type" value="Genomic_DNA"/>
</dbReference>
<dbReference type="PROSITE" id="PS00062">
    <property type="entry name" value="ALDOKETO_REDUCTASE_2"/>
    <property type="match status" value="1"/>
</dbReference>
<dbReference type="InterPro" id="IPR036812">
    <property type="entry name" value="NAD(P)_OxRdtase_dom_sf"/>
</dbReference>
<sequence length="291" mass="31356">MTAHTRRQNEKESAVNTPAIPTVTLNNGIEMPQLGYGVFQVPDAETTDAVAAALDAGYRSIDTAAVYGNEAGVGRAIADSGIARDELFITSKVWISDHGFDATLRAYDASLERLGLESLDLYLIHWPTPALATYPETWRALERLYADGRVRAIGVSNFEPEHLERLASEGGVVPAVNQVELHPALQNRAVAAANAQRGIITEAWSPLAQGAVLGDGSVIEIADRHGKTPAQIVLRWHLQQGRVVIPKSVTPARIAENLDVFGFELSADELAAVDLLERDGRTGPHPAEFNG</sequence>
<dbReference type="Pfam" id="PF00248">
    <property type="entry name" value="Aldo_ket_red"/>
    <property type="match status" value="1"/>
</dbReference>
<keyword evidence="3 5" id="KW-0560">Oxidoreductase</keyword>
<dbReference type="Proteomes" id="UP001249291">
    <property type="component" value="Unassembled WGS sequence"/>
</dbReference>
<dbReference type="Gene3D" id="3.20.20.100">
    <property type="entry name" value="NADP-dependent oxidoreductase domain"/>
    <property type="match status" value="1"/>
</dbReference>
<dbReference type="PANTHER" id="PTHR43827">
    <property type="entry name" value="2,5-DIKETO-D-GLUCONIC ACID REDUCTASE"/>
    <property type="match status" value="1"/>
</dbReference>
<evidence type="ECO:0000313" key="6">
    <source>
        <dbReference type="Proteomes" id="UP001249291"/>
    </source>
</evidence>
<dbReference type="EC" id="1.1.1.346" evidence="5"/>
<evidence type="ECO:0000313" key="5">
    <source>
        <dbReference type="EMBL" id="MDR6143486.1"/>
    </source>
</evidence>
<dbReference type="PANTHER" id="PTHR43827:SF3">
    <property type="entry name" value="NADP-DEPENDENT OXIDOREDUCTASE DOMAIN-CONTAINING PROTEIN"/>
    <property type="match status" value="1"/>
</dbReference>
<protein>
    <submittedName>
        <fullName evidence="5">2,5-diketo-D-gluconate reductase A</fullName>
        <ecNumber evidence="5">1.1.1.346</ecNumber>
    </submittedName>
</protein>
<accession>A0ABU1HUG7</accession>
<name>A0ABU1HUG7_9MICO</name>
<dbReference type="PRINTS" id="PR00069">
    <property type="entry name" value="ALDKETRDTASE"/>
</dbReference>
<evidence type="ECO:0000256" key="2">
    <source>
        <dbReference type="ARBA" id="ARBA00022857"/>
    </source>
</evidence>
<dbReference type="SUPFAM" id="SSF51430">
    <property type="entry name" value="NAD(P)-linked oxidoreductase"/>
    <property type="match status" value="1"/>
</dbReference>
<keyword evidence="6" id="KW-1185">Reference proteome</keyword>
<comment type="caution">
    <text evidence="5">The sequence shown here is derived from an EMBL/GenBank/DDBJ whole genome shotgun (WGS) entry which is preliminary data.</text>
</comment>
<dbReference type="PROSITE" id="PS00063">
    <property type="entry name" value="ALDOKETO_REDUCTASE_3"/>
    <property type="match status" value="1"/>
</dbReference>
<reference evidence="5 6" key="1">
    <citation type="submission" date="2023-08" db="EMBL/GenBank/DDBJ databases">
        <title>Functional and genomic diversity of the sorghum phyllosphere microbiome.</title>
        <authorList>
            <person name="Shade A."/>
        </authorList>
    </citation>
    <scope>NUCLEOTIDE SEQUENCE [LARGE SCALE GENOMIC DNA]</scope>
    <source>
        <strain evidence="5 6">SORGH_AS_0445</strain>
    </source>
</reference>